<evidence type="ECO:0000313" key="2">
    <source>
        <dbReference type="EMBL" id="OBS25569.1"/>
    </source>
</evidence>
<dbReference type="Proteomes" id="UP000091967">
    <property type="component" value="Unassembled WGS sequence"/>
</dbReference>
<dbReference type="EMBL" id="LYXU01000002">
    <property type="protein sequence ID" value="OBS25569.1"/>
    <property type="molecule type" value="Genomic_DNA"/>
</dbReference>
<keyword evidence="1" id="KW-1133">Transmembrane helix</keyword>
<keyword evidence="1" id="KW-0472">Membrane</keyword>
<organism evidence="2 3">
    <name type="scientific">Fusarium poae</name>
    <dbReference type="NCBI Taxonomy" id="36050"/>
    <lineage>
        <taxon>Eukaryota</taxon>
        <taxon>Fungi</taxon>
        <taxon>Dikarya</taxon>
        <taxon>Ascomycota</taxon>
        <taxon>Pezizomycotina</taxon>
        <taxon>Sordariomycetes</taxon>
        <taxon>Hypocreomycetidae</taxon>
        <taxon>Hypocreales</taxon>
        <taxon>Nectriaceae</taxon>
        <taxon>Fusarium</taxon>
    </lineage>
</organism>
<dbReference type="OMA" id="HCAKNGE"/>
<comment type="caution">
    <text evidence="2">The sequence shown here is derived from an EMBL/GenBank/DDBJ whole genome shotgun (WGS) entry which is preliminary data.</text>
</comment>
<proteinExistence type="predicted"/>
<protein>
    <submittedName>
        <fullName evidence="2">Uncharacterized protein</fullName>
    </submittedName>
</protein>
<dbReference type="AlphaFoldDB" id="A0A1B8AYL4"/>
<evidence type="ECO:0000256" key="1">
    <source>
        <dbReference type="SAM" id="Phobius"/>
    </source>
</evidence>
<keyword evidence="3" id="KW-1185">Reference proteome</keyword>
<reference evidence="2 3" key="1">
    <citation type="submission" date="2016-06" db="EMBL/GenBank/DDBJ databases">
        <title>Living apart together: crosstalk between the core and supernumerary genomes in a fungal plant pathogen.</title>
        <authorList>
            <person name="Vanheule A."/>
            <person name="Audenaert K."/>
            <person name="Warris S."/>
            <person name="Van De Geest H."/>
            <person name="Schijlen E."/>
            <person name="Hofte M."/>
            <person name="De Saeger S."/>
            <person name="Haesaert G."/>
            <person name="Waalwijk C."/>
            <person name="Van Der Lee T."/>
        </authorList>
    </citation>
    <scope>NUCLEOTIDE SEQUENCE [LARGE SCALE GENOMIC DNA]</scope>
    <source>
        <strain evidence="2 3">2516</strain>
    </source>
</reference>
<keyword evidence="1" id="KW-0812">Transmembrane</keyword>
<sequence>MPNHSSQYSPAARLKNCETGSILPIVVGVSIVAWVVFLFLTYIRYIDLLISKWRTVYLNWRAGGVYPNSDDRVEGRVGEQSPLVKKVQKKVRFSDEKTVVPGARDPIPS</sequence>
<evidence type="ECO:0000313" key="3">
    <source>
        <dbReference type="Proteomes" id="UP000091967"/>
    </source>
</evidence>
<gene>
    <name evidence="2" type="ORF">FPOA_06103</name>
</gene>
<dbReference type="OrthoDB" id="5100127at2759"/>
<accession>A0A1B8AYL4</accession>
<feature type="transmembrane region" description="Helical" evidence="1">
    <location>
        <begin position="20"/>
        <end position="43"/>
    </location>
</feature>
<name>A0A1B8AYL4_FUSPO</name>